<reference evidence="1" key="2">
    <citation type="submission" date="2025-09" db="UniProtKB">
        <authorList>
            <consortium name="EnsemblPlants"/>
        </authorList>
    </citation>
    <scope>IDENTIFICATION</scope>
</reference>
<organism evidence="1 2">
    <name type="scientific">Avena sativa</name>
    <name type="common">Oat</name>
    <dbReference type="NCBI Taxonomy" id="4498"/>
    <lineage>
        <taxon>Eukaryota</taxon>
        <taxon>Viridiplantae</taxon>
        <taxon>Streptophyta</taxon>
        <taxon>Embryophyta</taxon>
        <taxon>Tracheophyta</taxon>
        <taxon>Spermatophyta</taxon>
        <taxon>Magnoliopsida</taxon>
        <taxon>Liliopsida</taxon>
        <taxon>Poales</taxon>
        <taxon>Poaceae</taxon>
        <taxon>BOP clade</taxon>
        <taxon>Pooideae</taxon>
        <taxon>Poodae</taxon>
        <taxon>Poeae</taxon>
        <taxon>Poeae Chloroplast Group 1 (Aveneae type)</taxon>
        <taxon>Aveninae</taxon>
        <taxon>Avena</taxon>
    </lineage>
</organism>
<sequence length="300" mass="33659">MMRKYGLASDNIIDASIVDAHGNLLPNKKAMGDSLFWAIRGGGGGSFGIVLSFKLRLVAVPPKVTYLSVTKTMEQDAVDAVTKWQTVAPALPDDLSVRVVVQQRQANFQSLYLGRCSQVVSTLRDRFPELGVTSADCREMTWLQYVAYIFFGDAIDTTPLDVLLLNRTMPIGPFLKNRSDYVKKALTNNTWHKIFTWPSGAAQGELILEPHGGRMADWINTMYDYMAPFVTKNPRAAYANYRDQDLGVNEVVGGVSTYESGKVWGERYFGGNFMRLAMIKRKVDRADYFRNEQSVPPILF</sequence>
<reference evidence="1" key="1">
    <citation type="submission" date="2021-05" db="EMBL/GenBank/DDBJ databases">
        <authorList>
            <person name="Scholz U."/>
            <person name="Mascher M."/>
            <person name="Fiebig A."/>
        </authorList>
    </citation>
    <scope>NUCLEOTIDE SEQUENCE [LARGE SCALE GENOMIC DNA]</scope>
</reference>
<proteinExistence type="predicted"/>
<name>A0ACD5Z2P0_AVESA</name>
<dbReference type="EnsemblPlants" id="AVESA.00010b.r2.6AG1068850.1">
    <property type="protein sequence ID" value="AVESA.00010b.r2.6AG1068850.1.CDS.1"/>
    <property type="gene ID" value="AVESA.00010b.r2.6AG1068850"/>
</dbReference>
<keyword evidence="2" id="KW-1185">Reference proteome</keyword>
<accession>A0ACD5Z2P0</accession>
<dbReference type="Proteomes" id="UP001732700">
    <property type="component" value="Chromosome 6A"/>
</dbReference>
<evidence type="ECO:0000313" key="1">
    <source>
        <dbReference type="EnsemblPlants" id="AVESA.00010b.r2.6AG1068850.1.CDS.1"/>
    </source>
</evidence>
<evidence type="ECO:0000313" key="2">
    <source>
        <dbReference type="Proteomes" id="UP001732700"/>
    </source>
</evidence>
<protein>
    <submittedName>
        <fullName evidence="1">Uncharacterized protein</fullName>
    </submittedName>
</protein>